<dbReference type="AlphaFoldDB" id="A0A9D2JVG4"/>
<dbReference type="CDD" id="cd00537">
    <property type="entry name" value="MTHFR"/>
    <property type="match status" value="1"/>
</dbReference>
<dbReference type="EMBL" id="DXBE01000024">
    <property type="protein sequence ID" value="HIZ68796.1"/>
    <property type="molecule type" value="Genomic_DNA"/>
</dbReference>
<dbReference type="FunFam" id="3.20.20.220:FF:000015">
    <property type="entry name" value="Methylenetetrahydrofolate reductase"/>
    <property type="match status" value="1"/>
</dbReference>
<dbReference type="GO" id="GO:0005829">
    <property type="term" value="C:cytosol"/>
    <property type="evidence" value="ECO:0007669"/>
    <property type="project" value="InterPro"/>
</dbReference>
<dbReference type="GO" id="GO:0106312">
    <property type="term" value="F:methylenetetrahydrofolate reductase (NADH) activity"/>
    <property type="evidence" value="ECO:0007669"/>
    <property type="project" value="UniProtKB-EC"/>
</dbReference>
<dbReference type="Proteomes" id="UP000824055">
    <property type="component" value="Unassembled WGS sequence"/>
</dbReference>
<keyword evidence="6 12" id="KW-0274">FAD</keyword>
<reference evidence="13" key="2">
    <citation type="submission" date="2021-04" db="EMBL/GenBank/DDBJ databases">
        <authorList>
            <person name="Gilroy R."/>
        </authorList>
    </citation>
    <scope>NUCLEOTIDE SEQUENCE</scope>
    <source>
        <strain evidence="13">ChiHecec3B27-8219</strain>
    </source>
</reference>
<dbReference type="Pfam" id="PF02219">
    <property type="entry name" value="MTHFR"/>
    <property type="match status" value="1"/>
</dbReference>
<dbReference type="GO" id="GO:0035999">
    <property type="term" value="P:tetrahydrofolate interconversion"/>
    <property type="evidence" value="ECO:0007669"/>
    <property type="project" value="TreeGrafter"/>
</dbReference>
<dbReference type="PANTHER" id="PTHR45754">
    <property type="entry name" value="METHYLENETETRAHYDROFOLATE REDUCTASE"/>
    <property type="match status" value="1"/>
</dbReference>
<keyword evidence="4" id="KW-0028">Amino-acid biosynthesis</keyword>
<comment type="pathway">
    <text evidence="2 12">One-carbon metabolism; tetrahydrofolate interconversion.</text>
</comment>
<evidence type="ECO:0000256" key="8">
    <source>
        <dbReference type="ARBA" id="ARBA00023027"/>
    </source>
</evidence>
<dbReference type="NCBIfam" id="TIGR00676">
    <property type="entry name" value="fadh2"/>
    <property type="match status" value="1"/>
</dbReference>
<accession>A0A9D2JVG4</accession>
<comment type="similarity">
    <text evidence="3 12">Belongs to the methylenetetrahydrofolate reductase family.</text>
</comment>
<comment type="cofactor">
    <cofactor evidence="1 12">
        <name>FAD</name>
        <dbReference type="ChEBI" id="CHEBI:57692"/>
    </cofactor>
</comment>
<evidence type="ECO:0000313" key="13">
    <source>
        <dbReference type="EMBL" id="HIZ68796.1"/>
    </source>
</evidence>
<evidence type="ECO:0000256" key="10">
    <source>
        <dbReference type="ARBA" id="ARBA00034478"/>
    </source>
</evidence>
<dbReference type="EC" id="1.5.1.54" evidence="12"/>
<comment type="caution">
    <text evidence="13">The sequence shown here is derived from an EMBL/GenBank/DDBJ whole genome shotgun (WGS) entry which is preliminary data.</text>
</comment>
<evidence type="ECO:0000256" key="9">
    <source>
        <dbReference type="ARBA" id="ARBA00023167"/>
    </source>
</evidence>
<organism evidence="13 14">
    <name type="scientific">Candidatus Prevotella avicola</name>
    <dbReference type="NCBI Taxonomy" id="2838738"/>
    <lineage>
        <taxon>Bacteria</taxon>
        <taxon>Pseudomonadati</taxon>
        <taxon>Bacteroidota</taxon>
        <taxon>Bacteroidia</taxon>
        <taxon>Bacteroidales</taxon>
        <taxon>Prevotellaceae</taxon>
        <taxon>Prevotella</taxon>
    </lineage>
</organism>
<evidence type="ECO:0000256" key="6">
    <source>
        <dbReference type="ARBA" id="ARBA00022827"/>
    </source>
</evidence>
<comment type="pathway">
    <text evidence="10">Amino-acid biosynthesis; L-methionine biosynthesis via de novo pathway.</text>
</comment>
<dbReference type="Gene3D" id="3.20.20.220">
    <property type="match status" value="1"/>
</dbReference>
<dbReference type="SUPFAM" id="SSF51730">
    <property type="entry name" value="FAD-linked oxidoreductase"/>
    <property type="match status" value="1"/>
</dbReference>
<comment type="catalytic activity">
    <reaction evidence="11">
        <text>(6S)-5-methyl-5,6,7,8-tetrahydrofolate + NAD(+) = (6R)-5,10-methylene-5,6,7,8-tetrahydrofolate + NADH + H(+)</text>
        <dbReference type="Rhea" id="RHEA:19821"/>
        <dbReference type="ChEBI" id="CHEBI:15378"/>
        <dbReference type="ChEBI" id="CHEBI:15636"/>
        <dbReference type="ChEBI" id="CHEBI:18608"/>
        <dbReference type="ChEBI" id="CHEBI:57540"/>
        <dbReference type="ChEBI" id="CHEBI:57945"/>
        <dbReference type="EC" id="1.5.1.54"/>
    </reaction>
    <physiologicalReaction direction="right-to-left" evidence="11">
        <dbReference type="Rhea" id="RHEA:19823"/>
    </physiologicalReaction>
</comment>
<dbReference type="InterPro" id="IPR003171">
    <property type="entry name" value="Mehydrof_redctse-like"/>
</dbReference>
<keyword evidence="9" id="KW-0486">Methionine biosynthesis</keyword>
<keyword evidence="5 12" id="KW-0285">Flavoprotein</keyword>
<gene>
    <name evidence="13" type="primary">metF</name>
    <name evidence="13" type="ORF">H9966_02780</name>
</gene>
<evidence type="ECO:0000256" key="4">
    <source>
        <dbReference type="ARBA" id="ARBA00022605"/>
    </source>
</evidence>
<dbReference type="GO" id="GO:0071949">
    <property type="term" value="F:FAD binding"/>
    <property type="evidence" value="ECO:0007669"/>
    <property type="project" value="TreeGrafter"/>
</dbReference>
<evidence type="ECO:0000256" key="1">
    <source>
        <dbReference type="ARBA" id="ARBA00001974"/>
    </source>
</evidence>
<name>A0A9D2JVG4_9BACT</name>
<evidence type="ECO:0000313" key="14">
    <source>
        <dbReference type="Proteomes" id="UP000824055"/>
    </source>
</evidence>
<evidence type="ECO:0000256" key="12">
    <source>
        <dbReference type="RuleBase" id="RU003862"/>
    </source>
</evidence>
<keyword evidence="7 12" id="KW-0560">Oxidoreductase</keyword>
<sequence length="318" mass="36367">MNITETLTDKTQGKRFSFEILPPLKGNGTQALFATLDELTEANPLFINITTHHSEYVYKEMENGLLQRLRVRRRPGTIAIAATIQNRYHVPVIPHVICSGVTREDIEYELIDLQFLGINTILLLRGDKAKEDNHFKPTPGGHAHTTDLIRQVKRFNEGYFDDGTPIRHPGEKFQYGVACYPEKHEEAPNLEQDMLYLKEKQDLGAQYAVTQLFYDNRKYFDFVDKARAMGITIPIIPALKPFAKLSQLSVVPKTFHCDIPQELAMEVKRCKTDDDARALGVEWATQQVRELYDAGVENIHFYTVSAVESVKEIVKRVM</sequence>
<dbReference type="InterPro" id="IPR004620">
    <property type="entry name" value="MTHF_reductase_bac"/>
</dbReference>
<evidence type="ECO:0000256" key="7">
    <source>
        <dbReference type="ARBA" id="ARBA00023002"/>
    </source>
</evidence>
<keyword evidence="8" id="KW-0520">NAD</keyword>
<evidence type="ECO:0000256" key="5">
    <source>
        <dbReference type="ARBA" id="ARBA00022630"/>
    </source>
</evidence>
<proteinExistence type="inferred from homology"/>
<evidence type="ECO:0000256" key="3">
    <source>
        <dbReference type="ARBA" id="ARBA00006743"/>
    </source>
</evidence>
<evidence type="ECO:0000256" key="11">
    <source>
        <dbReference type="ARBA" id="ARBA00048628"/>
    </source>
</evidence>
<protein>
    <recommendedName>
        <fullName evidence="12">Methylenetetrahydrofolate reductase</fullName>
        <ecNumber evidence="12">1.5.1.54</ecNumber>
    </recommendedName>
</protein>
<reference evidence="13" key="1">
    <citation type="journal article" date="2021" name="PeerJ">
        <title>Extensive microbial diversity within the chicken gut microbiome revealed by metagenomics and culture.</title>
        <authorList>
            <person name="Gilroy R."/>
            <person name="Ravi A."/>
            <person name="Getino M."/>
            <person name="Pursley I."/>
            <person name="Horton D.L."/>
            <person name="Alikhan N.F."/>
            <person name="Baker D."/>
            <person name="Gharbi K."/>
            <person name="Hall N."/>
            <person name="Watson M."/>
            <person name="Adriaenssens E.M."/>
            <person name="Foster-Nyarko E."/>
            <person name="Jarju S."/>
            <person name="Secka A."/>
            <person name="Antonio M."/>
            <person name="Oren A."/>
            <person name="Chaudhuri R.R."/>
            <person name="La Ragione R."/>
            <person name="Hildebrand F."/>
            <person name="Pallen M.J."/>
        </authorList>
    </citation>
    <scope>NUCLEOTIDE SEQUENCE</scope>
    <source>
        <strain evidence="13">ChiHecec3B27-8219</strain>
    </source>
</reference>
<dbReference type="InterPro" id="IPR029041">
    <property type="entry name" value="FAD-linked_oxidoreductase-like"/>
</dbReference>
<dbReference type="PANTHER" id="PTHR45754:SF3">
    <property type="entry name" value="METHYLENETETRAHYDROFOLATE REDUCTASE (NADPH)"/>
    <property type="match status" value="1"/>
</dbReference>
<dbReference type="GO" id="GO:0009086">
    <property type="term" value="P:methionine biosynthetic process"/>
    <property type="evidence" value="ECO:0007669"/>
    <property type="project" value="UniProtKB-KW"/>
</dbReference>
<evidence type="ECO:0000256" key="2">
    <source>
        <dbReference type="ARBA" id="ARBA00004777"/>
    </source>
</evidence>